<protein>
    <submittedName>
        <fullName evidence="1">Uncharacterized protein</fullName>
    </submittedName>
</protein>
<proteinExistence type="predicted"/>
<sequence>MGRRSFASTNSSRPRLWYEDDNREWGFMTVSNEIDRALLSTSSRASTYLQEAIQAQETCEVLVSDTHDRLRVIEVNEFTTVAHLCLLFDPCVDLRIKQLYEEVPEIPGFVRAMEDHELVTRRCVTWSSTFSISRYRLLENANKYTALTEDNVLNDRSLSLVSLFDDPSFDDEISLVASRRDKSLEWSSEAMSIRNNPMNFIPKYITSGFLWFRTPQQGWRKLFCFLHRSSVFCSLRRRSKAARHMRLIVDLSMVDIFTPLLSDFKLPFKAPTNEVIVCKFGISRLEKNLELASSSSRLMEQPVDGSVTREPEPTNLNVSILIHTY</sequence>
<evidence type="ECO:0000313" key="1">
    <source>
        <dbReference type="EMBL" id="KAA0198040.1"/>
    </source>
</evidence>
<dbReference type="EMBL" id="LUCM01001982">
    <property type="protein sequence ID" value="KAA0198040.1"/>
    <property type="molecule type" value="Genomic_DNA"/>
</dbReference>
<dbReference type="Proteomes" id="UP000728185">
    <property type="component" value="Unassembled WGS sequence"/>
</dbReference>
<dbReference type="Gene3D" id="2.30.29.30">
    <property type="entry name" value="Pleckstrin-homology domain (PH domain)/Phosphotyrosine-binding domain (PTB)"/>
    <property type="match status" value="1"/>
</dbReference>
<keyword evidence="2" id="KW-1185">Reference proteome</keyword>
<evidence type="ECO:0000313" key="2">
    <source>
        <dbReference type="Proteomes" id="UP000728185"/>
    </source>
</evidence>
<name>A0A8E0S3F0_9TREM</name>
<dbReference type="OrthoDB" id="6235964at2759"/>
<gene>
    <name evidence="1" type="ORF">FBUS_00649</name>
</gene>
<dbReference type="AlphaFoldDB" id="A0A8E0S3F0"/>
<comment type="caution">
    <text evidence="1">The sequence shown here is derived from an EMBL/GenBank/DDBJ whole genome shotgun (WGS) entry which is preliminary data.</text>
</comment>
<organism evidence="1 2">
    <name type="scientific">Fasciolopsis buskii</name>
    <dbReference type="NCBI Taxonomy" id="27845"/>
    <lineage>
        <taxon>Eukaryota</taxon>
        <taxon>Metazoa</taxon>
        <taxon>Spiralia</taxon>
        <taxon>Lophotrochozoa</taxon>
        <taxon>Platyhelminthes</taxon>
        <taxon>Trematoda</taxon>
        <taxon>Digenea</taxon>
        <taxon>Plagiorchiida</taxon>
        <taxon>Echinostomata</taxon>
        <taxon>Echinostomatoidea</taxon>
        <taxon>Fasciolidae</taxon>
        <taxon>Fasciolopsis</taxon>
    </lineage>
</organism>
<dbReference type="SUPFAM" id="SSF50729">
    <property type="entry name" value="PH domain-like"/>
    <property type="match status" value="1"/>
</dbReference>
<reference evidence="1" key="1">
    <citation type="submission" date="2019-05" db="EMBL/GenBank/DDBJ databases">
        <title>Annotation for the trematode Fasciolopsis buski.</title>
        <authorList>
            <person name="Choi Y.-J."/>
        </authorList>
    </citation>
    <scope>NUCLEOTIDE SEQUENCE</scope>
    <source>
        <strain evidence="1">HT</strain>
        <tissue evidence="1">Whole worm</tissue>
    </source>
</reference>
<accession>A0A8E0S3F0</accession>
<dbReference type="InterPro" id="IPR011993">
    <property type="entry name" value="PH-like_dom_sf"/>
</dbReference>